<keyword evidence="5" id="KW-0862">Zinc</keyword>
<protein>
    <recommendedName>
        <fullName evidence="7">Xylanolytic transcriptional activator regulatory domain-containing protein</fullName>
    </recommendedName>
</protein>
<dbReference type="GO" id="GO:0005634">
    <property type="term" value="C:nucleus"/>
    <property type="evidence" value="ECO:0007669"/>
    <property type="project" value="UniProtKB-SubCell"/>
</dbReference>
<feature type="domain" description="Xylanolytic transcriptional activator regulatory" evidence="7">
    <location>
        <begin position="36"/>
        <end position="252"/>
    </location>
</feature>
<evidence type="ECO:0000256" key="2">
    <source>
        <dbReference type="ARBA" id="ARBA00022723"/>
    </source>
</evidence>
<keyword evidence="2" id="KW-0479">Metal-binding</keyword>
<evidence type="ECO:0000313" key="8">
    <source>
        <dbReference type="EMBL" id="KAI9636037.1"/>
    </source>
</evidence>
<sequence length="474" mass="53806">VPVERFKAYYQMSHWTLPPLDALASFAETARLEILPHFGFLHLPTFRLDMLATCLAFTLCTIGADRASRQSTIRNGGQTDEHMSWVYGSMVRNEMSIMIMKVSPVGSCEDFRLTGQSFSVTKRMTMSDYNLALNQSLLLLQATDMLSQHSHERMRAYMFRTTIINTARQLECFNPRSSHFRHEIRFPIQPWTYAELDLHWRRWIQLEVRRRTTYFIFVFDVLATLETSIPCICSPAEVCYVPLPAPASLWCAGRGEQWLSAARVFTPVSLDQVLRVLFTSDANPSTAIPSRPISRSLDRFAMHVVILTLLRGVIEIGEGRRERGDWYDLTDLWLDRSEAEEWISRSLDGSGDRAAVLALYGSALRTVSQTAVQSCWRIVEVADNHIVAEMVGCSTLPTFGEHSTVRADLMRGRVYAVCSYFQTDESDALPIYRLVESLMGVIASSAPSDVRRAFVTRINFAEMLNTARTIPRAA</sequence>
<dbReference type="AlphaFoldDB" id="A0AA38H8U9"/>
<dbReference type="PANTHER" id="PTHR40626:SF11">
    <property type="entry name" value="ZINC FINGER PROTEIN YPR022C"/>
    <property type="match status" value="1"/>
</dbReference>
<dbReference type="GeneID" id="77726336"/>
<dbReference type="Pfam" id="PF04082">
    <property type="entry name" value="Fungal_trans"/>
    <property type="match status" value="1"/>
</dbReference>
<evidence type="ECO:0000256" key="3">
    <source>
        <dbReference type="ARBA" id="ARBA00022737"/>
    </source>
</evidence>
<dbReference type="EMBL" id="JAKWFO010000005">
    <property type="protein sequence ID" value="KAI9636037.1"/>
    <property type="molecule type" value="Genomic_DNA"/>
</dbReference>
<dbReference type="Proteomes" id="UP001164286">
    <property type="component" value="Unassembled WGS sequence"/>
</dbReference>
<gene>
    <name evidence="8" type="ORF">MKK02DRAFT_26055</name>
</gene>
<dbReference type="RefSeq" id="XP_052945814.1">
    <property type="nucleotide sequence ID" value="XM_053087135.1"/>
</dbReference>
<evidence type="ECO:0000313" key="9">
    <source>
        <dbReference type="Proteomes" id="UP001164286"/>
    </source>
</evidence>
<proteinExistence type="predicted"/>
<evidence type="ECO:0000256" key="4">
    <source>
        <dbReference type="ARBA" id="ARBA00022771"/>
    </source>
</evidence>
<dbReference type="GO" id="GO:0008270">
    <property type="term" value="F:zinc ion binding"/>
    <property type="evidence" value="ECO:0007669"/>
    <property type="project" value="UniProtKB-KW"/>
</dbReference>
<name>A0AA38H8U9_9TREE</name>
<keyword evidence="3" id="KW-0677">Repeat</keyword>
<keyword evidence="4" id="KW-0863">Zinc-finger</keyword>
<dbReference type="GO" id="GO:0000785">
    <property type="term" value="C:chromatin"/>
    <property type="evidence" value="ECO:0007669"/>
    <property type="project" value="TreeGrafter"/>
</dbReference>
<comment type="caution">
    <text evidence="8">The sequence shown here is derived from an EMBL/GenBank/DDBJ whole genome shotgun (WGS) entry which is preliminary data.</text>
</comment>
<dbReference type="GO" id="GO:0000978">
    <property type="term" value="F:RNA polymerase II cis-regulatory region sequence-specific DNA binding"/>
    <property type="evidence" value="ECO:0007669"/>
    <property type="project" value="InterPro"/>
</dbReference>
<evidence type="ECO:0000256" key="1">
    <source>
        <dbReference type="ARBA" id="ARBA00004123"/>
    </source>
</evidence>
<feature type="non-terminal residue" evidence="8">
    <location>
        <position position="474"/>
    </location>
</feature>
<comment type="subcellular location">
    <subcellularLocation>
        <location evidence="1">Nucleus</location>
    </subcellularLocation>
</comment>
<keyword evidence="9" id="KW-1185">Reference proteome</keyword>
<dbReference type="GO" id="GO:0006351">
    <property type="term" value="P:DNA-templated transcription"/>
    <property type="evidence" value="ECO:0007669"/>
    <property type="project" value="InterPro"/>
</dbReference>
<evidence type="ECO:0000256" key="6">
    <source>
        <dbReference type="ARBA" id="ARBA00023242"/>
    </source>
</evidence>
<keyword evidence="6" id="KW-0539">Nucleus</keyword>
<dbReference type="GO" id="GO:0000981">
    <property type="term" value="F:DNA-binding transcription factor activity, RNA polymerase II-specific"/>
    <property type="evidence" value="ECO:0007669"/>
    <property type="project" value="InterPro"/>
</dbReference>
<dbReference type="InterPro" id="IPR051059">
    <property type="entry name" value="VerF-like"/>
</dbReference>
<organism evidence="8 9">
    <name type="scientific">Dioszegia hungarica</name>
    <dbReference type="NCBI Taxonomy" id="4972"/>
    <lineage>
        <taxon>Eukaryota</taxon>
        <taxon>Fungi</taxon>
        <taxon>Dikarya</taxon>
        <taxon>Basidiomycota</taxon>
        <taxon>Agaricomycotina</taxon>
        <taxon>Tremellomycetes</taxon>
        <taxon>Tremellales</taxon>
        <taxon>Bulleribasidiaceae</taxon>
        <taxon>Dioszegia</taxon>
    </lineage>
</organism>
<dbReference type="PANTHER" id="PTHR40626">
    <property type="entry name" value="MIP31509P"/>
    <property type="match status" value="1"/>
</dbReference>
<evidence type="ECO:0000256" key="5">
    <source>
        <dbReference type="ARBA" id="ARBA00022833"/>
    </source>
</evidence>
<dbReference type="InterPro" id="IPR007219">
    <property type="entry name" value="XnlR_reg_dom"/>
</dbReference>
<reference evidence="8" key="1">
    <citation type="journal article" date="2022" name="G3 (Bethesda)">
        <title>High quality genome of the basidiomycete yeast Dioszegia hungarica PDD-24b-2 isolated from cloud water.</title>
        <authorList>
            <person name="Jarrige D."/>
            <person name="Haridas S."/>
            <person name="Bleykasten-Grosshans C."/>
            <person name="Joly M."/>
            <person name="Nadalig T."/>
            <person name="Sancelme M."/>
            <person name="Vuilleumier S."/>
            <person name="Grigoriev I.V."/>
            <person name="Amato P."/>
            <person name="Bringel F."/>
        </authorList>
    </citation>
    <scope>NUCLEOTIDE SEQUENCE</scope>
    <source>
        <strain evidence="8">PDD-24b-2</strain>
    </source>
</reference>
<evidence type="ECO:0000259" key="7">
    <source>
        <dbReference type="Pfam" id="PF04082"/>
    </source>
</evidence>
<accession>A0AA38H8U9</accession>